<evidence type="ECO:0000313" key="11">
    <source>
        <dbReference type="Proteomes" id="UP000193944"/>
    </source>
</evidence>
<dbReference type="Pfam" id="PF06645">
    <property type="entry name" value="SPC12"/>
    <property type="match status" value="1"/>
</dbReference>
<evidence type="ECO:0000256" key="9">
    <source>
        <dbReference type="SAM" id="Phobius"/>
    </source>
</evidence>
<comment type="caution">
    <text evidence="10">The sequence shown here is derived from an EMBL/GenBank/DDBJ whole genome shotgun (WGS) entry which is preliminary data.</text>
</comment>
<evidence type="ECO:0000256" key="4">
    <source>
        <dbReference type="ARBA" id="ARBA00022692"/>
    </source>
</evidence>
<protein>
    <recommendedName>
        <fullName evidence="3">Signal peptidase complex subunit 1</fullName>
    </recommendedName>
</protein>
<sequence length="92" mass="10616">MALIQDDIDFKGQELTEKLMQLILIVFAVISFVVGFIMQSVRISCYIMLAGMIITALVILPPWPFYNKNPIKFLPVQKKEVEEKKEKEKKAN</sequence>
<evidence type="ECO:0000256" key="7">
    <source>
        <dbReference type="ARBA" id="ARBA00023136"/>
    </source>
</evidence>
<keyword evidence="11" id="KW-1185">Reference proteome</keyword>
<keyword evidence="6 9" id="KW-1133">Transmembrane helix</keyword>
<dbReference type="OrthoDB" id="263893at2759"/>
<dbReference type="Proteomes" id="UP000193944">
    <property type="component" value="Unassembled WGS sequence"/>
</dbReference>
<keyword evidence="5" id="KW-0256">Endoplasmic reticulum</keyword>
<proteinExistence type="inferred from homology"/>
<dbReference type="PANTHER" id="PTHR13202:SF0">
    <property type="entry name" value="SIGNAL PEPTIDASE COMPLEX SUBUNIT 1"/>
    <property type="match status" value="1"/>
</dbReference>
<dbReference type="STRING" id="1754192.A0A1Y1VPI9"/>
<dbReference type="GO" id="GO:0006465">
    <property type="term" value="P:signal peptide processing"/>
    <property type="evidence" value="ECO:0007669"/>
    <property type="project" value="InterPro"/>
</dbReference>
<dbReference type="EMBL" id="MCFG01000673">
    <property type="protein sequence ID" value="ORX62520.1"/>
    <property type="molecule type" value="Genomic_DNA"/>
</dbReference>
<feature type="transmembrane region" description="Helical" evidence="9">
    <location>
        <begin position="45"/>
        <end position="66"/>
    </location>
</feature>
<reference evidence="10 11" key="1">
    <citation type="submission" date="2016-08" db="EMBL/GenBank/DDBJ databases">
        <title>A Parts List for Fungal Cellulosomes Revealed by Comparative Genomics.</title>
        <authorList>
            <consortium name="DOE Joint Genome Institute"/>
            <person name="Haitjema C.H."/>
            <person name="Gilmore S.P."/>
            <person name="Henske J.K."/>
            <person name="Solomon K.V."/>
            <person name="De Groot R."/>
            <person name="Kuo A."/>
            <person name="Mondo S.J."/>
            <person name="Salamov A.A."/>
            <person name="Labutti K."/>
            <person name="Zhao Z."/>
            <person name="Chiniquy J."/>
            <person name="Barry K."/>
            <person name="Brewer H.M."/>
            <person name="Purvine S.O."/>
            <person name="Wright A.T."/>
            <person name="Boxma B."/>
            <person name="Van Alen T."/>
            <person name="Hackstein J.H."/>
            <person name="Baker S.E."/>
            <person name="Grigoriev I.V."/>
            <person name="O'Malley M.A."/>
        </authorList>
    </citation>
    <scope>NUCLEOTIDE SEQUENCE [LARGE SCALE GENOMIC DNA]</scope>
    <source>
        <strain evidence="10 11">S4</strain>
    </source>
</reference>
<evidence type="ECO:0000256" key="3">
    <source>
        <dbReference type="ARBA" id="ARBA00017059"/>
    </source>
</evidence>
<dbReference type="GO" id="GO:0045047">
    <property type="term" value="P:protein targeting to ER"/>
    <property type="evidence" value="ECO:0007669"/>
    <property type="project" value="TreeGrafter"/>
</dbReference>
<accession>A0A1Y1VPI9</accession>
<evidence type="ECO:0000256" key="6">
    <source>
        <dbReference type="ARBA" id="ARBA00022989"/>
    </source>
</evidence>
<keyword evidence="7 9" id="KW-0472">Membrane</keyword>
<dbReference type="PANTHER" id="PTHR13202">
    <property type="entry name" value="MICROSOMAL SIGNAL PEPTIDASE 12 KDA SUBUNIT"/>
    <property type="match status" value="1"/>
</dbReference>
<evidence type="ECO:0000313" key="10">
    <source>
        <dbReference type="EMBL" id="ORX62520.1"/>
    </source>
</evidence>
<dbReference type="InterPro" id="IPR009542">
    <property type="entry name" value="Spc1/SPCS1"/>
</dbReference>
<comment type="subcellular location">
    <subcellularLocation>
        <location evidence="1">Endoplasmic reticulum membrane</location>
        <topology evidence="1">Multi-pass membrane protein</topology>
    </subcellularLocation>
</comment>
<evidence type="ECO:0000256" key="5">
    <source>
        <dbReference type="ARBA" id="ARBA00022824"/>
    </source>
</evidence>
<comment type="function">
    <text evidence="8">Component of the signal peptidase complex (SPC) which catalyzes the cleavage of N-terminal signal sequences from nascent proteins as they are translocated into the lumen of the endoplasmic reticulum. Dispensable for SPC enzymatic activity.</text>
</comment>
<feature type="transmembrane region" description="Helical" evidence="9">
    <location>
        <begin position="19"/>
        <end position="38"/>
    </location>
</feature>
<reference evidence="10 11" key="2">
    <citation type="submission" date="2016-08" db="EMBL/GenBank/DDBJ databases">
        <title>Pervasive Adenine N6-methylation of Active Genes in Fungi.</title>
        <authorList>
            <consortium name="DOE Joint Genome Institute"/>
            <person name="Mondo S.J."/>
            <person name="Dannebaum R.O."/>
            <person name="Kuo R.C."/>
            <person name="Labutti K."/>
            <person name="Haridas S."/>
            <person name="Kuo A."/>
            <person name="Salamov A."/>
            <person name="Ahrendt S.R."/>
            <person name="Lipzen A."/>
            <person name="Sullivan W."/>
            <person name="Andreopoulos W.B."/>
            <person name="Clum A."/>
            <person name="Lindquist E."/>
            <person name="Daum C."/>
            <person name="Ramamoorthy G.K."/>
            <person name="Gryganskyi A."/>
            <person name="Culley D."/>
            <person name="Magnuson J.K."/>
            <person name="James T.Y."/>
            <person name="O'Malley M.A."/>
            <person name="Stajich J.E."/>
            <person name="Spatafora J.W."/>
            <person name="Visel A."/>
            <person name="Grigoriev I.V."/>
        </authorList>
    </citation>
    <scope>NUCLEOTIDE SEQUENCE [LARGE SCALE GENOMIC DNA]</scope>
    <source>
        <strain evidence="10 11">S4</strain>
    </source>
</reference>
<keyword evidence="4 9" id="KW-0812">Transmembrane</keyword>
<dbReference type="GO" id="GO:0005787">
    <property type="term" value="C:signal peptidase complex"/>
    <property type="evidence" value="ECO:0007669"/>
    <property type="project" value="InterPro"/>
</dbReference>
<evidence type="ECO:0000256" key="8">
    <source>
        <dbReference type="ARBA" id="ARBA00045204"/>
    </source>
</evidence>
<comment type="similarity">
    <text evidence="2">Belongs to the SPCS1 family.</text>
</comment>
<evidence type="ECO:0000256" key="1">
    <source>
        <dbReference type="ARBA" id="ARBA00004477"/>
    </source>
</evidence>
<name>A0A1Y1VPI9_9FUNG</name>
<gene>
    <name evidence="10" type="ORF">BCR32DRAFT_298508</name>
</gene>
<dbReference type="AlphaFoldDB" id="A0A1Y1VPI9"/>
<organism evidence="10 11">
    <name type="scientific">Anaeromyces robustus</name>
    <dbReference type="NCBI Taxonomy" id="1754192"/>
    <lineage>
        <taxon>Eukaryota</taxon>
        <taxon>Fungi</taxon>
        <taxon>Fungi incertae sedis</taxon>
        <taxon>Chytridiomycota</taxon>
        <taxon>Chytridiomycota incertae sedis</taxon>
        <taxon>Neocallimastigomycetes</taxon>
        <taxon>Neocallimastigales</taxon>
        <taxon>Neocallimastigaceae</taxon>
        <taxon>Anaeromyces</taxon>
    </lineage>
</organism>
<evidence type="ECO:0000256" key="2">
    <source>
        <dbReference type="ARBA" id="ARBA00005245"/>
    </source>
</evidence>